<keyword evidence="1" id="KW-1003">Cell membrane</keyword>
<dbReference type="SUPFAM" id="SSF53850">
    <property type="entry name" value="Periplasmic binding protein-like II"/>
    <property type="match status" value="1"/>
</dbReference>
<evidence type="ECO:0000256" key="2">
    <source>
        <dbReference type="ARBA" id="ARBA00022729"/>
    </source>
</evidence>
<evidence type="ECO:0000256" key="3">
    <source>
        <dbReference type="ARBA" id="ARBA00023136"/>
    </source>
</evidence>
<protein>
    <submittedName>
        <fullName evidence="7">Multiple sugar-binding protein</fullName>
    </submittedName>
</protein>
<name>A0A2T0B5K0_9CLOT</name>
<feature type="signal peptide" evidence="6">
    <location>
        <begin position="1"/>
        <end position="24"/>
    </location>
</feature>
<evidence type="ECO:0000313" key="7">
    <source>
        <dbReference type="EMBL" id="PRR79160.1"/>
    </source>
</evidence>
<keyword evidence="4" id="KW-0564">Palmitate</keyword>
<dbReference type="PANTHER" id="PTHR43649">
    <property type="entry name" value="ARABINOSE-BINDING PROTEIN-RELATED"/>
    <property type="match status" value="1"/>
</dbReference>
<keyword evidence="8" id="KW-1185">Reference proteome</keyword>
<accession>A0A2T0B5K0</accession>
<evidence type="ECO:0000313" key="8">
    <source>
        <dbReference type="Proteomes" id="UP000239706"/>
    </source>
</evidence>
<proteinExistence type="predicted"/>
<comment type="caution">
    <text evidence="7">The sequence shown here is derived from an EMBL/GenBank/DDBJ whole genome shotgun (WGS) entry which is preliminary data.</text>
</comment>
<organism evidence="7 8">
    <name type="scientific">Clostridium liquoris</name>
    <dbReference type="NCBI Taxonomy" id="1289519"/>
    <lineage>
        <taxon>Bacteria</taxon>
        <taxon>Bacillati</taxon>
        <taxon>Bacillota</taxon>
        <taxon>Clostridia</taxon>
        <taxon>Eubacteriales</taxon>
        <taxon>Clostridiaceae</taxon>
        <taxon>Clostridium</taxon>
    </lineage>
</organism>
<dbReference type="AlphaFoldDB" id="A0A2T0B5K0"/>
<dbReference type="OrthoDB" id="42940at2"/>
<dbReference type="InterPro" id="IPR006059">
    <property type="entry name" value="SBP"/>
</dbReference>
<dbReference type="PANTHER" id="PTHR43649:SF33">
    <property type="entry name" value="POLYGALACTURONAN_RHAMNOGALACTURONAN-BINDING PROTEIN YTCQ"/>
    <property type="match status" value="1"/>
</dbReference>
<keyword evidence="5" id="KW-0449">Lipoprotein</keyword>
<dbReference type="PROSITE" id="PS51257">
    <property type="entry name" value="PROKAR_LIPOPROTEIN"/>
    <property type="match status" value="1"/>
</dbReference>
<keyword evidence="2 6" id="KW-0732">Signal</keyword>
<evidence type="ECO:0000256" key="6">
    <source>
        <dbReference type="SAM" id="SignalP"/>
    </source>
</evidence>
<gene>
    <name evidence="7" type="primary">msmE_1</name>
    <name evidence="7" type="ORF">CLLI_10050</name>
</gene>
<evidence type="ECO:0000256" key="5">
    <source>
        <dbReference type="ARBA" id="ARBA00023288"/>
    </source>
</evidence>
<dbReference type="Gene3D" id="3.40.190.10">
    <property type="entry name" value="Periplasmic binding protein-like II"/>
    <property type="match status" value="2"/>
</dbReference>
<evidence type="ECO:0000256" key="4">
    <source>
        <dbReference type="ARBA" id="ARBA00023139"/>
    </source>
</evidence>
<dbReference type="InterPro" id="IPR050490">
    <property type="entry name" value="Bact_solute-bd_prot1"/>
</dbReference>
<dbReference type="Pfam" id="PF01547">
    <property type="entry name" value="SBP_bac_1"/>
    <property type="match status" value="1"/>
</dbReference>
<keyword evidence="3" id="KW-0472">Membrane</keyword>
<reference evidence="7 8" key="1">
    <citation type="submission" date="2018-03" db="EMBL/GenBank/DDBJ databases">
        <title>Genome sequence of Clostridium liquoris DSM 100320.</title>
        <authorList>
            <person name="Poehlein A."/>
            <person name="Daniel R."/>
        </authorList>
    </citation>
    <scope>NUCLEOTIDE SEQUENCE [LARGE SCALE GENOMIC DNA]</scope>
    <source>
        <strain evidence="7 8">DSM 100320</strain>
    </source>
</reference>
<feature type="chain" id="PRO_5039603436" evidence="6">
    <location>
        <begin position="25"/>
        <end position="429"/>
    </location>
</feature>
<sequence>MIKKSLLKKLSLVLVGATLLGTVAVGCSNSKSTTADSDKKVTLKLALWGEGDYKYLSETNKLADAYKKDHPNVTIEIEHIAPKEYDNTMKIRNSANQLPDVFPIRQAQLSLYGDVMVPLNDLEATKNNIYANETKIKGNVIGIPQAAFNEFVFYNKNIFKEYNLQVPKTWDEFLKVCQTIKDGNKYIPLLIGGKDGWPDYPFNEYMPMLEAGDGQYYNKMATMDAPFTKGQPFYNAYEKIQKLYDAKVCGDDPLGYGWDQERAMFVAGKGAMMAAGSWYKDDYDQNGGKDENLGVFLLPTRNTTSDPFYTTAMTEFFWGIPKTCKNQKEAKEFLEWFFSSDYYAQFVGSLKQKPTVKGVKYNDKFFAQAFEGLDVKPITVFYDENFNKIMNSMKFDVKSIGQQQMAGKTSLDSIMNNLNAQWKKARSNQ</sequence>
<dbReference type="EMBL" id="PVXO01000030">
    <property type="protein sequence ID" value="PRR79160.1"/>
    <property type="molecule type" value="Genomic_DNA"/>
</dbReference>
<dbReference type="RefSeq" id="WP_106063149.1">
    <property type="nucleotide sequence ID" value="NZ_PVXO01000030.1"/>
</dbReference>
<evidence type="ECO:0000256" key="1">
    <source>
        <dbReference type="ARBA" id="ARBA00022475"/>
    </source>
</evidence>
<dbReference type="Proteomes" id="UP000239706">
    <property type="component" value="Unassembled WGS sequence"/>
</dbReference>